<dbReference type="PIRSF" id="PIRSF031796">
    <property type="entry name" value="UPC031796"/>
    <property type="match status" value="1"/>
</dbReference>
<dbReference type="EMBL" id="VITN01000012">
    <property type="protein sequence ID" value="TWB16994.1"/>
    <property type="molecule type" value="Genomic_DNA"/>
</dbReference>
<evidence type="ECO:0008006" key="3">
    <source>
        <dbReference type="Google" id="ProtNLM"/>
    </source>
</evidence>
<protein>
    <recommendedName>
        <fullName evidence="3">DNA repair protein MmcB-related protein</fullName>
    </recommendedName>
</protein>
<dbReference type="InterPro" id="IPR009394">
    <property type="entry name" value="MmcB-like"/>
</dbReference>
<dbReference type="RefSeq" id="WP_342780632.1">
    <property type="nucleotide sequence ID" value="NZ_VITN01000012.1"/>
</dbReference>
<dbReference type="Proteomes" id="UP000319859">
    <property type="component" value="Unassembled WGS sequence"/>
</dbReference>
<dbReference type="Pfam" id="PF06319">
    <property type="entry name" value="MmcB-like"/>
    <property type="match status" value="1"/>
</dbReference>
<evidence type="ECO:0000313" key="2">
    <source>
        <dbReference type="Proteomes" id="UP000319859"/>
    </source>
</evidence>
<sequence length="172" mass="19087">MSVPSDPSSPGDEGDFVIPATVPPFFGRPGMERALLLARGVRRMLVHHGMRSMLEVPLANNRRADILALAGDGTVTIVEIKSSVADFRADHKWGDYLEFCDRFYFAVGEDFPQELIPEECGLIVADGYGAEILRQGPEVKLNAARRKTLLLRVAMQAFQRLHQVEDPRPTAL</sequence>
<comment type="caution">
    <text evidence="1">The sequence shown here is derived from an EMBL/GenBank/DDBJ whole genome shotgun (WGS) entry which is preliminary data.</text>
</comment>
<dbReference type="AlphaFoldDB" id="A0A560F627"/>
<reference evidence="1 2" key="1">
    <citation type="submission" date="2019-06" db="EMBL/GenBank/DDBJ databases">
        <title>Genomic Encyclopedia of Type Strains, Phase IV (KMG-V): Genome sequencing to study the core and pangenomes of soil and plant-associated prokaryotes.</title>
        <authorList>
            <person name="Whitman W."/>
        </authorList>
    </citation>
    <scope>NUCLEOTIDE SEQUENCE [LARGE SCALE GENOMIC DNA]</scope>
    <source>
        <strain evidence="1 2">BR 11880</strain>
    </source>
</reference>
<gene>
    <name evidence="1" type="ORF">FBZ89_112152</name>
</gene>
<proteinExistence type="predicted"/>
<name>A0A560F627_9PROT</name>
<accession>A0A560F627</accession>
<organism evidence="1 2">
    <name type="scientific">Nitrospirillum amazonense</name>
    <dbReference type="NCBI Taxonomy" id="28077"/>
    <lineage>
        <taxon>Bacteria</taxon>
        <taxon>Pseudomonadati</taxon>
        <taxon>Pseudomonadota</taxon>
        <taxon>Alphaproteobacteria</taxon>
        <taxon>Rhodospirillales</taxon>
        <taxon>Azospirillaceae</taxon>
        <taxon>Nitrospirillum</taxon>
    </lineage>
</organism>
<evidence type="ECO:0000313" key="1">
    <source>
        <dbReference type="EMBL" id="TWB16994.1"/>
    </source>
</evidence>